<gene>
    <name evidence="2" type="ORF">B0W44_01550</name>
</gene>
<dbReference type="OrthoDB" id="4411648at2"/>
<name>A0A1U9K3P3_9BACL</name>
<keyword evidence="3" id="KW-1185">Reference proteome</keyword>
<evidence type="ECO:0000256" key="1">
    <source>
        <dbReference type="SAM" id="Phobius"/>
    </source>
</evidence>
<evidence type="ECO:0000313" key="2">
    <source>
        <dbReference type="EMBL" id="AQS54661.1"/>
    </source>
</evidence>
<dbReference type="AlphaFoldDB" id="A0A1U9K3P3"/>
<keyword evidence="1" id="KW-1133">Transmembrane helix</keyword>
<dbReference type="RefSeq" id="WP_077718482.1">
    <property type="nucleotide sequence ID" value="NZ_CP019699.1"/>
</dbReference>
<keyword evidence="1" id="KW-0472">Membrane</keyword>
<dbReference type="Proteomes" id="UP000188603">
    <property type="component" value="Chromosome"/>
</dbReference>
<sequence>MKRELNKRIPFHPLLGVVRVLLVASAVAWLVSPVKVLTVQHEETGKTYIIKPVRDGETVQLSWVHSVEKTPWVEIYVVDENVLALREIRVQSFGAGVDAEVPVVAVNDGWIVMREMKRSFPELRFFYSNHVNHQLEVNGRELPMDDILPHHVPVVVKVLLKPRLQVFFSEVNDCATDLAIR</sequence>
<proteinExistence type="predicted"/>
<dbReference type="Pfam" id="PF08905">
    <property type="entry name" value="DUF1850"/>
    <property type="match status" value="1"/>
</dbReference>
<dbReference type="InterPro" id="IPR015001">
    <property type="entry name" value="DUF1850"/>
</dbReference>
<dbReference type="KEGG" id="ntr:B0W44_01550"/>
<organism evidence="2 3">
    <name type="scientific">Novibacillus thermophilus</name>
    <dbReference type="NCBI Taxonomy" id="1471761"/>
    <lineage>
        <taxon>Bacteria</taxon>
        <taxon>Bacillati</taxon>
        <taxon>Bacillota</taxon>
        <taxon>Bacilli</taxon>
        <taxon>Bacillales</taxon>
        <taxon>Thermoactinomycetaceae</taxon>
        <taxon>Novibacillus</taxon>
    </lineage>
</organism>
<accession>A0A1U9K3P3</accession>
<dbReference type="EMBL" id="CP019699">
    <property type="protein sequence ID" value="AQS54661.1"/>
    <property type="molecule type" value="Genomic_DNA"/>
</dbReference>
<reference evidence="2 3" key="1">
    <citation type="journal article" date="2015" name="Int. J. Syst. Evol. Microbiol.">
        <title>Novibacillus thermophilus gen. nov., sp. nov., a Gram-staining-negative and moderately thermophilic member of the family Thermoactinomycetaceae.</title>
        <authorList>
            <person name="Yang G."/>
            <person name="Chen J."/>
            <person name="Zhou S."/>
        </authorList>
    </citation>
    <scope>NUCLEOTIDE SEQUENCE [LARGE SCALE GENOMIC DNA]</scope>
    <source>
        <strain evidence="2 3">SG-1</strain>
    </source>
</reference>
<keyword evidence="1" id="KW-0812">Transmembrane</keyword>
<dbReference type="STRING" id="1471761.B0W44_01550"/>
<evidence type="ECO:0000313" key="3">
    <source>
        <dbReference type="Proteomes" id="UP000188603"/>
    </source>
</evidence>
<protein>
    <recommendedName>
        <fullName evidence="4">DUF1850 domain-containing protein</fullName>
    </recommendedName>
</protein>
<feature type="transmembrane region" description="Helical" evidence="1">
    <location>
        <begin position="12"/>
        <end position="31"/>
    </location>
</feature>
<evidence type="ECO:0008006" key="4">
    <source>
        <dbReference type="Google" id="ProtNLM"/>
    </source>
</evidence>